<comment type="caution">
    <text evidence="2">The sequence shown here is derived from an EMBL/GenBank/DDBJ whole genome shotgun (WGS) entry which is preliminary data.</text>
</comment>
<dbReference type="RefSeq" id="WP_017022235.1">
    <property type="nucleotide sequence ID" value="NZ_AJYJ02000065.1"/>
</dbReference>
<evidence type="ECO:0000313" key="3">
    <source>
        <dbReference type="Proteomes" id="UP000095059"/>
    </source>
</evidence>
<gene>
    <name evidence="2" type="ORF">A1Q5_19090</name>
</gene>
<reference evidence="2 3" key="1">
    <citation type="journal article" date="2012" name="Science">
        <title>Ecological populations of bacteria act as socially cohesive units of antibiotic production and resistance.</title>
        <authorList>
            <person name="Cordero O.X."/>
            <person name="Wildschutte H."/>
            <person name="Kirkup B."/>
            <person name="Proehl S."/>
            <person name="Ngo L."/>
            <person name="Hussain F."/>
            <person name="Le Roux F."/>
            <person name="Mincer T."/>
            <person name="Polz M.F."/>
        </authorList>
    </citation>
    <scope>NUCLEOTIDE SEQUENCE [LARGE SCALE GENOMIC DNA]</scope>
    <source>
        <strain evidence="2 3">5S-186</strain>
    </source>
</reference>
<name>A0ABX3AWF0_ALILO</name>
<dbReference type="Proteomes" id="UP000095059">
    <property type="component" value="Unassembled WGS sequence"/>
</dbReference>
<proteinExistence type="predicted"/>
<dbReference type="Pfam" id="PF07157">
    <property type="entry name" value="DNA_circ_N"/>
    <property type="match status" value="1"/>
</dbReference>
<sequence>MWEREYEQGRWNGVALNILGTSLNGGKRLQVSEIPYAELPDIKVMGSSANNIEIDVVLVGSNSLVEANALLNNLNKTPKGELEHPWLGELPLVFETYGQKLSTKLGLVTLSLKFIRDGKPSAVTASTVVTSVQTQQADTVETVSTKTFVDDVDTMNIADTNSLQADFTHAITQLSGIANQLSVPSQTLSALNQEINSALVSISSIANAPAQFAEQLSKTIDSVADAVRSETDSDNEATDNSRAAQASMLEAINTQSPSTHYNVQLVVAAVKMSKDIERLEQEDTFDILSSKGQASTILSDLQQITREIDARVYEVTTVSTLESLELFDALISLKEGVSSQSNKVKKGSEPQGFLERARFIPALVLAKKEKSSAPLVMALNPLQHPLFLSGVIAMRGNE</sequence>
<feature type="domain" description="DNA circulation N-terminal" evidence="1">
    <location>
        <begin position="6"/>
        <end position="90"/>
    </location>
</feature>
<evidence type="ECO:0000259" key="1">
    <source>
        <dbReference type="Pfam" id="PF07157"/>
    </source>
</evidence>
<dbReference type="EMBL" id="AJYJ02000065">
    <property type="protein sequence ID" value="OEF17039.1"/>
    <property type="molecule type" value="Genomic_DNA"/>
</dbReference>
<dbReference type="InterPro" id="IPR009826">
    <property type="entry name" value="DNA_circ_N"/>
</dbReference>
<organism evidence="2 3">
    <name type="scientific">Aliivibrio logei 5S-186</name>
    <dbReference type="NCBI Taxonomy" id="626086"/>
    <lineage>
        <taxon>Bacteria</taxon>
        <taxon>Pseudomonadati</taxon>
        <taxon>Pseudomonadota</taxon>
        <taxon>Gammaproteobacteria</taxon>
        <taxon>Vibrionales</taxon>
        <taxon>Vibrionaceae</taxon>
        <taxon>Aliivibrio</taxon>
    </lineage>
</organism>
<keyword evidence="3" id="KW-1185">Reference proteome</keyword>
<evidence type="ECO:0000313" key="2">
    <source>
        <dbReference type="EMBL" id="OEF17039.1"/>
    </source>
</evidence>
<protein>
    <recommendedName>
        <fullName evidence="1">DNA circulation N-terminal domain-containing protein</fullName>
    </recommendedName>
</protein>
<accession>A0ABX3AWF0</accession>